<feature type="transmembrane region" description="Helical" evidence="9">
    <location>
        <begin position="452"/>
        <end position="479"/>
    </location>
</feature>
<keyword evidence="5" id="KW-0675">Receptor</keyword>
<dbReference type="InterPro" id="IPR036426">
    <property type="entry name" value="Bulb-type_lectin_dom_sf"/>
</dbReference>
<reference evidence="13" key="1">
    <citation type="submission" date="2020-10" db="EMBL/GenBank/DDBJ databases">
        <authorList>
            <person name="Han B."/>
            <person name="Lu T."/>
            <person name="Zhao Q."/>
            <person name="Huang X."/>
            <person name="Zhao Y."/>
        </authorList>
    </citation>
    <scope>NUCLEOTIDE SEQUENCE</scope>
</reference>
<comment type="catalytic activity">
    <reaction evidence="6">
        <text>L-threonyl-[protein] + ATP = O-phospho-L-threonyl-[protein] + ADP + H(+)</text>
        <dbReference type="Rhea" id="RHEA:46608"/>
        <dbReference type="Rhea" id="RHEA-COMP:11060"/>
        <dbReference type="Rhea" id="RHEA-COMP:11605"/>
        <dbReference type="ChEBI" id="CHEBI:15378"/>
        <dbReference type="ChEBI" id="CHEBI:30013"/>
        <dbReference type="ChEBI" id="CHEBI:30616"/>
        <dbReference type="ChEBI" id="CHEBI:61977"/>
        <dbReference type="ChEBI" id="CHEBI:456216"/>
        <dbReference type="EC" id="2.7.11.1"/>
    </reaction>
</comment>
<evidence type="ECO:0000256" key="6">
    <source>
        <dbReference type="ARBA" id="ARBA00047899"/>
    </source>
</evidence>
<evidence type="ECO:0000313" key="13">
    <source>
        <dbReference type="EMBL" id="CAD6335762.1"/>
    </source>
</evidence>
<feature type="domain" description="Apple" evidence="12">
    <location>
        <begin position="351"/>
        <end position="438"/>
    </location>
</feature>
<comment type="subcellular location">
    <subcellularLocation>
        <location evidence="1">Membrane</location>
        <topology evidence="1">Single-pass type I membrane protein</topology>
    </subcellularLocation>
</comment>
<dbReference type="CDD" id="cd00028">
    <property type="entry name" value="B_lectin"/>
    <property type="match status" value="1"/>
</dbReference>
<keyword evidence="9" id="KW-0472">Membrane</keyword>
<keyword evidence="9" id="KW-0812">Transmembrane</keyword>
<keyword evidence="9" id="KW-1133">Transmembrane helix</keyword>
<dbReference type="PANTHER" id="PTHR32444">
    <property type="entry name" value="BULB-TYPE LECTIN DOMAIN-CONTAINING PROTEIN"/>
    <property type="match status" value="1"/>
</dbReference>
<dbReference type="PROSITE" id="PS50948">
    <property type="entry name" value="PAN"/>
    <property type="match status" value="1"/>
</dbReference>
<dbReference type="GO" id="GO:0016020">
    <property type="term" value="C:membrane"/>
    <property type="evidence" value="ECO:0007669"/>
    <property type="project" value="UniProtKB-SubCell"/>
</dbReference>
<dbReference type="Pfam" id="PF01453">
    <property type="entry name" value="B_lectin"/>
    <property type="match status" value="1"/>
</dbReference>
<dbReference type="Pfam" id="PF00954">
    <property type="entry name" value="S_locus_glycop"/>
    <property type="match status" value="1"/>
</dbReference>
<dbReference type="PANTHER" id="PTHR32444:SF247">
    <property type="entry name" value="OS01G0958200 PROTEIN"/>
    <property type="match status" value="1"/>
</dbReference>
<feature type="chain" id="PRO_5032932594" description="non-specific serine/threonine protein kinase" evidence="10">
    <location>
        <begin position="23"/>
        <end position="532"/>
    </location>
</feature>
<dbReference type="InterPro" id="IPR001480">
    <property type="entry name" value="Bulb-type_lectin_dom"/>
</dbReference>
<evidence type="ECO:0000256" key="8">
    <source>
        <dbReference type="SAM" id="MobiDB-lite"/>
    </source>
</evidence>
<keyword evidence="4" id="KW-1015">Disulfide bond</keyword>
<dbReference type="EMBL" id="CAJGYO010000018">
    <property type="protein sequence ID" value="CAD6335762.1"/>
    <property type="molecule type" value="Genomic_DNA"/>
</dbReference>
<sequence length="532" mass="56740">MASTTLLLVTAVAIIGSARCFAADTITANSAISGGRTVVSRGGNFELGFFRPAAPGGGGDSNTASSHNYYVGIWYKKAVKPCTPVWVANRAAPVSDPASSQLAVAADGNLVLTNEAGELVWSSNVVISGSSLNATVAVLLDSGNLVLRRDDGEVVWQSIEHPTDTWLPGVRLGMNKITGHVQAVTSWRSSSDPAPGMYSLGIDPNGTSQFFLSWNRTVNFWSTGEWTGSIFANVPEMTSHDKYNFEFVATANASYFYYSQQDPTVISRLIVDVSGQARQIMWMPSTEEWMVIWEEPHKLCDVYATCGAFRVCDEKSEPFCSCPAGFHPSSVEDWELGDHSHGCRRNNPLQCHNSSVRDKDGGDAFLLAPGISLPRNSSPAAAAASPSSSAEDCRSACLRSCDCNAYSYGSRCALWYGDLLGLSAMDTASTDDLYLRLSAMDVPSNGCRKRTVVVFVSVASTASILACLSVIVTVLVKMFRRRQRNIRFMQAAAEGGRRGSPAVDGAGGPGAGGGRDPGRAADSNVAASSIRR</sequence>
<evidence type="ECO:0000256" key="5">
    <source>
        <dbReference type="ARBA" id="ARBA00023170"/>
    </source>
</evidence>
<feature type="region of interest" description="Disordered" evidence="8">
    <location>
        <begin position="495"/>
        <end position="532"/>
    </location>
</feature>
<evidence type="ECO:0000256" key="4">
    <source>
        <dbReference type="ARBA" id="ARBA00023157"/>
    </source>
</evidence>
<dbReference type="AlphaFoldDB" id="A0A811S0C3"/>
<keyword evidence="3 10" id="KW-0732">Signal</keyword>
<dbReference type="InterPro" id="IPR003609">
    <property type="entry name" value="Pan_app"/>
</dbReference>
<dbReference type="Gene3D" id="2.90.10.10">
    <property type="entry name" value="Bulb-type lectin domain"/>
    <property type="match status" value="1"/>
</dbReference>
<dbReference type="Pfam" id="PF08276">
    <property type="entry name" value="PAN_2"/>
    <property type="match status" value="1"/>
</dbReference>
<evidence type="ECO:0000256" key="1">
    <source>
        <dbReference type="ARBA" id="ARBA00004479"/>
    </source>
</evidence>
<dbReference type="GO" id="GO:0048544">
    <property type="term" value="P:recognition of pollen"/>
    <property type="evidence" value="ECO:0007669"/>
    <property type="project" value="InterPro"/>
</dbReference>
<evidence type="ECO:0000256" key="2">
    <source>
        <dbReference type="ARBA" id="ARBA00012513"/>
    </source>
</evidence>
<dbReference type="SMART" id="SM00108">
    <property type="entry name" value="B_lectin"/>
    <property type="match status" value="1"/>
</dbReference>
<dbReference type="SMART" id="SM00473">
    <property type="entry name" value="PAN_AP"/>
    <property type="match status" value="1"/>
</dbReference>
<feature type="compositionally biased region" description="Gly residues" evidence="8">
    <location>
        <begin position="505"/>
        <end position="515"/>
    </location>
</feature>
<dbReference type="EC" id="2.7.11.1" evidence="2"/>
<accession>A0A811S0C3</accession>
<comment type="catalytic activity">
    <reaction evidence="7">
        <text>L-seryl-[protein] + ATP = O-phospho-L-seryl-[protein] + ADP + H(+)</text>
        <dbReference type="Rhea" id="RHEA:17989"/>
        <dbReference type="Rhea" id="RHEA-COMP:9863"/>
        <dbReference type="Rhea" id="RHEA-COMP:11604"/>
        <dbReference type="ChEBI" id="CHEBI:15378"/>
        <dbReference type="ChEBI" id="CHEBI:29999"/>
        <dbReference type="ChEBI" id="CHEBI:30616"/>
        <dbReference type="ChEBI" id="CHEBI:83421"/>
        <dbReference type="ChEBI" id="CHEBI:456216"/>
        <dbReference type="EC" id="2.7.11.1"/>
    </reaction>
</comment>
<feature type="signal peptide" evidence="10">
    <location>
        <begin position="1"/>
        <end position="22"/>
    </location>
</feature>
<evidence type="ECO:0000259" key="11">
    <source>
        <dbReference type="PROSITE" id="PS50927"/>
    </source>
</evidence>
<dbReference type="GO" id="GO:0004674">
    <property type="term" value="F:protein serine/threonine kinase activity"/>
    <property type="evidence" value="ECO:0007669"/>
    <property type="project" value="UniProtKB-EC"/>
</dbReference>
<dbReference type="InterPro" id="IPR000858">
    <property type="entry name" value="S_locus_glycoprot_dom"/>
</dbReference>
<protein>
    <recommendedName>
        <fullName evidence="2">non-specific serine/threonine protein kinase</fullName>
        <ecNumber evidence="2">2.7.11.1</ecNumber>
    </recommendedName>
</protein>
<dbReference type="GO" id="GO:0051707">
    <property type="term" value="P:response to other organism"/>
    <property type="evidence" value="ECO:0007669"/>
    <property type="project" value="UniProtKB-ARBA"/>
</dbReference>
<comment type="caution">
    <text evidence="13">The sequence shown here is derived from an EMBL/GenBank/DDBJ whole genome shotgun (WGS) entry which is preliminary data.</text>
</comment>
<evidence type="ECO:0000259" key="12">
    <source>
        <dbReference type="PROSITE" id="PS50948"/>
    </source>
</evidence>
<dbReference type="SUPFAM" id="SSF51110">
    <property type="entry name" value="alpha-D-mannose-specific plant lectins"/>
    <property type="match status" value="1"/>
</dbReference>
<organism evidence="13 14">
    <name type="scientific">Miscanthus lutarioriparius</name>
    <dbReference type="NCBI Taxonomy" id="422564"/>
    <lineage>
        <taxon>Eukaryota</taxon>
        <taxon>Viridiplantae</taxon>
        <taxon>Streptophyta</taxon>
        <taxon>Embryophyta</taxon>
        <taxon>Tracheophyta</taxon>
        <taxon>Spermatophyta</taxon>
        <taxon>Magnoliopsida</taxon>
        <taxon>Liliopsida</taxon>
        <taxon>Poales</taxon>
        <taxon>Poaceae</taxon>
        <taxon>PACMAD clade</taxon>
        <taxon>Panicoideae</taxon>
        <taxon>Andropogonodae</taxon>
        <taxon>Andropogoneae</taxon>
        <taxon>Saccharinae</taxon>
        <taxon>Miscanthus</taxon>
    </lineage>
</organism>
<dbReference type="Proteomes" id="UP000604825">
    <property type="component" value="Unassembled WGS sequence"/>
</dbReference>
<evidence type="ECO:0000256" key="9">
    <source>
        <dbReference type="SAM" id="Phobius"/>
    </source>
</evidence>
<name>A0A811S0C3_9POAL</name>
<dbReference type="CDD" id="cd01098">
    <property type="entry name" value="PAN_AP_plant"/>
    <property type="match status" value="1"/>
</dbReference>
<evidence type="ECO:0000256" key="3">
    <source>
        <dbReference type="ARBA" id="ARBA00022729"/>
    </source>
</evidence>
<dbReference type="PROSITE" id="PS50927">
    <property type="entry name" value="BULB_LECTIN"/>
    <property type="match status" value="1"/>
</dbReference>
<evidence type="ECO:0000256" key="7">
    <source>
        <dbReference type="ARBA" id="ARBA00048679"/>
    </source>
</evidence>
<gene>
    <name evidence="13" type="ORF">NCGR_LOCUS59860</name>
</gene>
<dbReference type="OrthoDB" id="643280at2759"/>
<feature type="domain" description="Bulb-type lectin" evidence="11">
    <location>
        <begin position="23"/>
        <end position="160"/>
    </location>
</feature>
<evidence type="ECO:0000256" key="10">
    <source>
        <dbReference type="SAM" id="SignalP"/>
    </source>
</evidence>
<proteinExistence type="predicted"/>
<keyword evidence="14" id="KW-1185">Reference proteome</keyword>
<evidence type="ECO:0000313" key="14">
    <source>
        <dbReference type="Proteomes" id="UP000604825"/>
    </source>
</evidence>